<accession>A0A9W3A9H2</accession>
<keyword evidence="3" id="KW-1185">Reference proteome</keyword>
<dbReference type="PANTHER" id="PTHR23503:SF8">
    <property type="entry name" value="FACILITATED GLUCOSE TRANSPORTER PROTEIN 1"/>
    <property type="match status" value="1"/>
</dbReference>
<dbReference type="AlphaFoldDB" id="A0A9W3A9H2"/>
<evidence type="ECO:0000256" key="1">
    <source>
        <dbReference type="ARBA" id="ARBA00022448"/>
    </source>
</evidence>
<reference evidence="4" key="1">
    <citation type="submission" date="2025-08" db="UniProtKB">
        <authorList>
            <consortium name="RefSeq"/>
        </authorList>
    </citation>
    <scope>IDENTIFICATION</scope>
</reference>
<evidence type="ECO:0000313" key="3">
    <source>
        <dbReference type="Proteomes" id="UP001165740"/>
    </source>
</evidence>
<dbReference type="GeneID" id="129926026"/>
<proteinExistence type="predicted"/>
<name>A0A9W3A9H2_BIOGL</name>
<dbReference type="OrthoDB" id="4540492at2759"/>
<evidence type="ECO:0000313" key="4">
    <source>
        <dbReference type="RefSeq" id="XP_055883823.1"/>
    </source>
</evidence>
<feature type="transmembrane region" description="Helical" evidence="2">
    <location>
        <begin position="36"/>
        <end position="57"/>
    </location>
</feature>
<dbReference type="GO" id="GO:0016020">
    <property type="term" value="C:membrane"/>
    <property type="evidence" value="ECO:0007669"/>
    <property type="project" value="TreeGrafter"/>
</dbReference>
<keyword evidence="1" id="KW-0813">Transport</keyword>
<dbReference type="PANTHER" id="PTHR23503">
    <property type="entry name" value="SOLUTE CARRIER FAMILY 2"/>
    <property type="match status" value="1"/>
</dbReference>
<keyword evidence="2" id="KW-0472">Membrane</keyword>
<dbReference type="Proteomes" id="UP001165740">
    <property type="component" value="Chromosome 4"/>
</dbReference>
<feature type="transmembrane region" description="Helical" evidence="2">
    <location>
        <begin position="110"/>
        <end position="135"/>
    </location>
</feature>
<dbReference type="GO" id="GO:0070837">
    <property type="term" value="P:dehydroascorbic acid transport"/>
    <property type="evidence" value="ECO:0007669"/>
    <property type="project" value="TreeGrafter"/>
</dbReference>
<dbReference type="RefSeq" id="XP_055883823.1">
    <property type="nucleotide sequence ID" value="XM_056027848.1"/>
</dbReference>
<dbReference type="GO" id="GO:0055056">
    <property type="term" value="F:D-glucose transmembrane transporter activity"/>
    <property type="evidence" value="ECO:0007669"/>
    <property type="project" value="TreeGrafter"/>
</dbReference>
<evidence type="ECO:0000256" key="2">
    <source>
        <dbReference type="SAM" id="Phobius"/>
    </source>
</evidence>
<keyword evidence="2" id="KW-1133">Transmembrane helix</keyword>
<dbReference type="InterPro" id="IPR036259">
    <property type="entry name" value="MFS_trans_sf"/>
</dbReference>
<dbReference type="OMA" id="LHIELLC"/>
<dbReference type="Gene3D" id="1.20.1250.20">
    <property type="entry name" value="MFS general substrate transporter like domains"/>
    <property type="match status" value="1"/>
</dbReference>
<sequence>MQNSGVCYAAGRVFIRLYILHIELLCISLQTSKSHLALAVLACILGSPLQIGLNTAILNAPQENGEPTSSSHCSHLFGSFKTSNQVIKDFFNETYFDRYDEVMSDSLLTMLWAMTVALFCVGGMMGGVSAAYFAGKFGSLVGHPRFHLAFHKMSHHDLATDGGK</sequence>
<dbReference type="GO" id="GO:0046323">
    <property type="term" value="P:D-glucose import"/>
    <property type="evidence" value="ECO:0007669"/>
    <property type="project" value="TreeGrafter"/>
</dbReference>
<keyword evidence="2" id="KW-0812">Transmembrane</keyword>
<organism evidence="3 4">
    <name type="scientific">Biomphalaria glabrata</name>
    <name type="common">Bloodfluke planorb</name>
    <name type="synonym">Freshwater snail</name>
    <dbReference type="NCBI Taxonomy" id="6526"/>
    <lineage>
        <taxon>Eukaryota</taxon>
        <taxon>Metazoa</taxon>
        <taxon>Spiralia</taxon>
        <taxon>Lophotrochozoa</taxon>
        <taxon>Mollusca</taxon>
        <taxon>Gastropoda</taxon>
        <taxon>Heterobranchia</taxon>
        <taxon>Euthyneura</taxon>
        <taxon>Panpulmonata</taxon>
        <taxon>Hygrophila</taxon>
        <taxon>Lymnaeoidea</taxon>
        <taxon>Planorbidae</taxon>
        <taxon>Biomphalaria</taxon>
    </lineage>
</organism>
<gene>
    <name evidence="4" type="primary">LOC129926026</name>
</gene>
<dbReference type="InterPro" id="IPR045263">
    <property type="entry name" value="GLUT"/>
</dbReference>
<protein>
    <submittedName>
        <fullName evidence="4">Solute carrier family 2, facilitated glucose transporter member 1-like</fullName>
    </submittedName>
</protein>